<keyword evidence="2" id="KW-1185">Reference proteome</keyword>
<dbReference type="AlphaFoldDB" id="A0A9P6NM63"/>
<dbReference type="Proteomes" id="UP000886653">
    <property type="component" value="Unassembled WGS sequence"/>
</dbReference>
<sequence length="194" mass="21792">MRGVITLSKEEHSSGFLIQKQFLQDCVRQRVPYVSVRKILKKLPAKLRAVSQLLIATSTYSACFLSILHSHNNFPETEIWGFPNSWDEQGIGFQDVNPVMIRTNPEARSLSLGSCEILDGTVPVLSQLVSFAQVTGPGIWRRMMKASKSPTIKGGKRNLPFRMTSFEARKGIERFKGCSRTVFCQGAPLQRFLS</sequence>
<evidence type="ECO:0000313" key="1">
    <source>
        <dbReference type="EMBL" id="KAG0148107.1"/>
    </source>
</evidence>
<accession>A0A9P6NM63</accession>
<gene>
    <name evidence="1" type="ORF">CROQUDRAFT_90644</name>
</gene>
<dbReference type="EMBL" id="MU167240">
    <property type="protein sequence ID" value="KAG0148107.1"/>
    <property type="molecule type" value="Genomic_DNA"/>
</dbReference>
<proteinExistence type="predicted"/>
<organism evidence="1 2">
    <name type="scientific">Cronartium quercuum f. sp. fusiforme G11</name>
    <dbReference type="NCBI Taxonomy" id="708437"/>
    <lineage>
        <taxon>Eukaryota</taxon>
        <taxon>Fungi</taxon>
        <taxon>Dikarya</taxon>
        <taxon>Basidiomycota</taxon>
        <taxon>Pucciniomycotina</taxon>
        <taxon>Pucciniomycetes</taxon>
        <taxon>Pucciniales</taxon>
        <taxon>Coleosporiaceae</taxon>
        <taxon>Cronartium</taxon>
    </lineage>
</organism>
<comment type="caution">
    <text evidence="1">The sequence shown here is derived from an EMBL/GenBank/DDBJ whole genome shotgun (WGS) entry which is preliminary data.</text>
</comment>
<name>A0A9P6NM63_9BASI</name>
<reference evidence="1" key="1">
    <citation type="submission" date="2013-11" db="EMBL/GenBank/DDBJ databases">
        <title>Genome sequence of the fusiform rust pathogen reveals effectors for host alternation and coevolution with pine.</title>
        <authorList>
            <consortium name="DOE Joint Genome Institute"/>
            <person name="Smith K."/>
            <person name="Pendleton A."/>
            <person name="Kubisiak T."/>
            <person name="Anderson C."/>
            <person name="Salamov A."/>
            <person name="Aerts A."/>
            <person name="Riley R."/>
            <person name="Clum A."/>
            <person name="Lindquist E."/>
            <person name="Ence D."/>
            <person name="Campbell M."/>
            <person name="Kronenberg Z."/>
            <person name="Feau N."/>
            <person name="Dhillon B."/>
            <person name="Hamelin R."/>
            <person name="Burleigh J."/>
            <person name="Smith J."/>
            <person name="Yandell M."/>
            <person name="Nelson C."/>
            <person name="Grigoriev I."/>
            <person name="Davis J."/>
        </authorList>
    </citation>
    <scope>NUCLEOTIDE SEQUENCE</scope>
    <source>
        <strain evidence="1">G11</strain>
    </source>
</reference>
<evidence type="ECO:0000313" key="2">
    <source>
        <dbReference type="Proteomes" id="UP000886653"/>
    </source>
</evidence>
<protein>
    <submittedName>
        <fullName evidence="1">Uncharacterized protein</fullName>
    </submittedName>
</protein>